<accession>A0A1S9EBM5</accession>
<dbReference type="Proteomes" id="UP000016944">
    <property type="component" value="Chromosome I"/>
</dbReference>
<protein>
    <submittedName>
        <fullName evidence="1">Wall-associated protein</fullName>
    </submittedName>
</protein>
<reference evidence="1 2" key="1">
    <citation type="journal article" date="2013" name="Genome Announc.">
        <title>Complete Genome Sequence of the Sesbania Symbiont and Rice Growth-Promoting Endophyte Rhizobium sp. Strain IRBG74.</title>
        <authorList>
            <person name="Crook M.B."/>
            <person name="Mitra S."/>
            <person name="Ane J.M."/>
            <person name="Sadowsky M.J."/>
            <person name="Gyaneshwar P."/>
        </authorList>
    </citation>
    <scope>NUCLEOTIDE SEQUENCE [LARGE SCALE GENOMIC DNA]</scope>
    <source>
        <strain evidence="1 2">IRBG74</strain>
    </source>
</reference>
<evidence type="ECO:0000313" key="2">
    <source>
        <dbReference type="Proteomes" id="UP000016944"/>
    </source>
</evidence>
<dbReference type="RefSeq" id="WP_022556093.1">
    <property type="nucleotide sequence ID" value="NC_022535.1"/>
</dbReference>
<dbReference type="PANTHER" id="PTHR32305:SF15">
    <property type="entry name" value="PROTEIN RHSA-RELATED"/>
    <property type="match status" value="1"/>
</dbReference>
<dbReference type="KEGG" id="rir:BN877_I1378"/>
<dbReference type="Gene3D" id="2.180.10.10">
    <property type="entry name" value="RHS repeat-associated core"/>
    <property type="match status" value="1"/>
</dbReference>
<proteinExistence type="predicted"/>
<dbReference type="EMBL" id="HG518322">
    <property type="protein sequence ID" value="CDI08285.1"/>
    <property type="molecule type" value="Genomic_DNA"/>
</dbReference>
<dbReference type="NCBIfam" id="TIGR03696">
    <property type="entry name" value="Rhs_assc_core"/>
    <property type="match status" value="1"/>
</dbReference>
<accession>U4Q3K6</accession>
<dbReference type="AlphaFoldDB" id="U4Q3K6"/>
<sequence>MLCDVVIRNLIGTPIATQAFLVGLAGRECDPETGLFHYRSRAYDPSTGRFLQEDPIWFEAGDFKVYRYVWNSPANWTDPSGMAAAGQYASTLAVPVALMGGTIATQRMLSTASGTARYLASADKNALSTIGAAIACTFYTLADALNTAMQPNMQIVGVSGCGVLARSTPPNEPPKGGPADDPAELCDVQLDSDLMMCKTIATMKHGKLNETGKTFHEIS</sequence>
<dbReference type="HOGENOM" id="CLU_1260612_0_0_5"/>
<dbReference type="PANTHER" id="PTHR32305">
    <property type="match status" value="1"/>
</dbReference>
<dbReference type="InterPro" id="IPR022385">
    <property type="entry name" value="Rhs_assc_core"/>
</dbReference>
<name>U4Q3K6_9HYPH</name>
<gene>
    <name evidence="1" type="ORF">BN877_I1378</name>
</gene>
<dbReference type="InterPro" id="IPR050708">
    <property type="entry name" value="T6SS_VgrG/RHS"/>
</dbReference>
<organism evidence="1 2">
    <name type="scientific">Agrobacterium pusense</name>
    <dbReference type="NCBI Taxonomy" id="648995"/>
    <lineage>
        <taxon>Bacteria</taxon>
        <taxon>Pseudomonadati</taxon>
        <taxon>Pseudomonadota</taxon>
        <taxon>Alphaproteobacteria</taxon>
        <taxon>Hyphomicrobiales</taxon>
        <taxon>Rhizobiaceae</taxon>
        <taxon>Rhizobium/Agrobacterium group</taxon>
        <taxon>Agrobacterium</taxon>
    </lineage>
</organism>
<evidence type="ECO:0000313" key="1">
    <source>
        <dbReference type="EMBL" id="CDI08285.1"/>
    </source>
</evidence>